<dbReference type="RefSeq" id="WP_379765791.1">
    <property type="nucleotide sequence ID" value="NZ_JBHSMZ010000001.1"/>
</dbReference>
<reference evidence="3" key="1">
    <citation type="journal article" date="2019" name="Int. J. Syst. Evol. Microbiol.">
        <title>The Global Catalogue of Microorganisms (GCM) 10K type strain sequencing project: providing services to taxonomists for standard genome sequencing and annotation.</title>
        <authorList>
            <consortium name="The Broad Institute Genomics Platform"/>
            <consortium name="The Broad Institute Genome Sequencing Center for Infectious Disease"/>
            <person name="Wu L."/>
            <person name="Ma J."/>
        </authorList>
    </citation>
    <scope>NUCLEOTIDE SEQUENCE [LARGE SCALE GENOMIC DNA]</scope>
    <source>
        <strain evidence="3">CGMCC 4.5798</strain>
    </source>
</reference>
<protein>
    <submittedName>
        <fullName evidence="2">Uncharacterized protein</fullName>
    </submittedName>
</protein>
<feature type="signal peptide" evidence="1">
    <location>
        <begin position="1"/>
        <end position="22"/>
    </location>
</feature>
<proteinExistence type="predicted"/>
<evidence type="ECO:0000313" key="2">
    <source>
        <dbReference type="EMBL" id="MFC5547113.1"/>
    </source>
</evidence>
<evidence type="ECO:0000256" key="1">
    <source>
        <dbReference type="SAM" id="SignalP"/>
    </source>
</evidence>
<dbReference type="EMBL" id="JBHSMZ010000001">
    <property type="protein sequence ID" value="MFC5547113.1"/>
    <property type="molecule type" value="Genomic_DNA"/>
</dbReference>
<feature type="chain" id="PRO_5045692620" evidence="1">
    <location>
        <begin position="23"/>
        <end position="167"/>
    </location>
</feature>
<gene>
    <name evidence="2" type="ORF">ACFPO9_01125</name>
</gene>
<sequence length="167" mass="17286">MRLSLKICFLLASAAAAGQGWADAPVAGFDATQPVEPAALDELRGGFLIPGGLLVSLGIDRIVTINGNVVERSQLNLGDLGTLTSGMSKVSADTANQVRLIQNGIGTANLALGRDVLGGTIIQNSLNDQLINNQTIINASVNARGMLQSMNFQSTLNNALNSAITGR</sequence>
<organism evidence="2 3">
    <name type="scientific">Massilia aerilata</name>
    <dbReference type="NCBI Taxonomy" id="453817"/>
    <lineage>
        <taxon>Bacteria</taxon>
        <taxon>Pseudomonadati</taxon>
        <taxon>Pseudomonadota</taxon>
        <taxon>Betaproteobacteria</taxon>
        <taxon>Burkholderiales</taxon>
        <taxon>Oxalobacteraceae</taxon>
        <taxon>Telluria group</taxon>
        <taxon>Massilia</taxon>
    </lineage>
</organism>
<accession>A0ABW0RR48</accession>
<keyword evidence="1" id="KW-0732">Signal</keyword>
<keyword evidence="3" id="KW-1185">Reference proteome</keyword>
<evidence type="ECO:0000313" key="3">
    <source>
        <dbReference type="Proteomes" id="UP001596086"/>
    </source>
</evidence>
<dbReference type="Proteomes" id="UP001596086">
    <property type="component" value="Unassembled WGS sequence"/>
</dbReference>
<name>A0ABW0RR48_9BURK</name>
<comment type="caution">
    <text evidence="2">The sequence shown here is derived from an EMBL/GenBank/DDBJ whole genome shotgun (WGS) entry which is preliminary data.</text>
</comment>